<organism evidence="1 2">
    <name type="scientific">Rosa chinensis</name>
    <name type="common">China rose</name>
    <dbReference type="NCBI Taxonomy" id="74649"/>
    <lineage>
        <taxon>Eukaryota</taxon>
        <taxon>Viridiplantae</taxon>
        <taxon>Streptophyta</taxon>
        <taxon>Embryophyta</taxon>
        <taxon>Tracheophyta</taxon>
        <taxon>Spermatophyta</taxon>
        <taxon>Magnoliopsida</taxon>
        <taxon>eudicotyledons</taxon>
        <taxon>Gunneridae</taxon>
        <taxon>Pentapetalae</taxon>
        <taxon>rosids</taxon>
        <taxon>fabids</taxon>
        <taxon>Rosales</taxon>
        <taxon>Rosaceae</taxon>
        <taxon>Rosoideae</taxon>
        <taxon>Rosoideae incertae sedis</taxon>
        <taxon>Rosa</taxon>
    </lineage>
</organism>
<dbReference type="Proteomes" id="UP000238479">
    <property type="component" value="Chromosome 6"/>
</dbReference>
<comment type="caution">
    <text evidence="1">The sequence shown here is derived from an EMBL/GenBank/DDBJ whole genome shotgun (WGS) entry which is preliminary data.</text>
</comment>
<protein>
    <submittedName>
        <fullName evidence="1">Uncharacterized protein</fullName>
    </submittedName>
</protein>
<dbReference type="Gramene" id="PRQ23739">
    <property type="protein sequence ID" value="PRQ23739"/>
    <property type="gene ID" value="RchiOBHm_Chr6g0264691"/>
</dbReference>
<name>A0A2P6PP73_ROSCH</name>
<sequence>MEHKEGNVMPRKFVIIFRGFSGINFITVGRFRGLWTERKCFGRIFIRKVWF</sequence>
<accession>A0A2P6PP73</accession>
<evidence type="ECO:0000313" key="1">
    <source>
        <dbReference type="EMBL" id="PRQ23739.1"/>
    </source>
</evidence>
<evidence type="ECO:0000313" key="2">
    <source>
        <dbReference type="Proteomes" id="UP000238479"/>
    </source>
</evidence>
<keyword evidence="2" id="KW-1185">Reference proteome</keyword>
<gene>
    <name evidence="1" type="ORF">RchiOBHm_Chr6g0264691</name>
</gene>
<proteinExistence type="predicted"/>
<dbReference type="EMBL" id="PDCK01000044">
    <property type="protein sequence ID" value="PRQ23739.1"/>
    <property type="molecule type" value="Genomic_DNA"/>
</dbReference>
<dbReference type="AlphaFoldDB" id="A0A2P6PP73"/>
<reference evidence="1 2" key="1">
    <citation type="journal article" date="2018" name="Nat. Genet.">
        <title>The Rosa genome provides new insights in the design of modern roses.</title>
        <authorList>
            <person name="Bendahmane M."/>
        </authorList>
    </citation>
    <scope>NUCLEOTIDE SEQUENCE [LARGE SCALE GENOMIC DNA]</scope>
    <source>
        <strain evidence="2">cv. Old Blush</strain>
    </source>
</reference>